<feature type="transmembrane region" description="Helical" evidence="6">
    <location>
        <begin position="209"/>
        <end position="230"/>
    </location>
</feature>
<dbReference type="EMBL" id="JAPQKS010000007">
    <property type="protein sequence ID" value="KAJ5220403.1"/>
    <property type="molecule type" value="Genomic_DNA"/>
</dbReference>
<comment type="subcellular location">
    <subcellularLocation>
        <location evidence="1">Membrane</location>
        <topology evidence="1">Multi-pass membrane protein</topology>
    </subcellularLocation>
</comment>
<dbReference type="InterPro" id="IPR052337">
    <property type="entry name" value="SAT4-like"/>
</dbReference>
<evidence type="ECO:0000256" key="6">
    <source>
        <dbReference type="SAM" id="Phobius"/>
    </source>
</evidence>
<evidence type="ECO:0000256" key="5">
    <source>
        <dbReference type="ARBA" id="ARBA00038359"/>
    </source>
</evidence>
<keyword evidence="9" id="KW-1185">Reference proteome</keyword>
<feature type="domain" description="Rhodopsin" evidence="7">
    <location>
        <begin position="48"/>
        <end position="301"/>
    </location>
</feature>
<evidence type="ECO:0000313" key="8">
    <source>
        <dbReference type="EMBL" id="KAJ5220403.1"/>
    </source>
</evidence>
<dbReference type="RefSeq" id="XP_058327233.1">
    <property type="nucleotide sequence ID" value="XM_058478903.1"/>
</dbReference>
<feature type="transmembrane region" description="Helical" evidence="6">
    <location>
        <begin position="281"/>
        <end position="303"/>
    </location>
</feature>
<evidence type="ECO:0000256" key="2">
    <source>
        <dbReference type="ARBA" id="ARBA00022692"/>
    </source>
</evidence>
<keyword evidence="4 6" id="KW-0472">Membrane</keyword>
<feature type="transmembrane region" description="Helical" evidence="6">
    <location>
        <begin position="237"/>
        <end position="261"/>
    </location>
</feature>
<dbReference type="GO" id="GO:0016020">
    <property type="term" value="C:membrane"/>
    <property type="evidence" value="ECO:0007669"/>
    <property type="project" value="UniProtKB-SubCell"/>
</dbReference>
<dbReference type="Proteomes" id="UP001150941">
    <property type="component" value="Unassembled WGS sequence"/>
</dbReference>
<dbReference type="OrthoDB" id="2496787at2759"/>
<comment type="similarity">
    <text evidence="5">Belongs to the SAT4 family.</text>
</comment>
<reference evidence="8" key="1">
    <citation type="submission" date="2022-11" db="EMBL/GenBank/DDBJ databases">
        <authorList>
            <person name="Petersen C."/>
        </authorList>
    </citation>
    <scope>NUCLEOTIDE SEQUENCE</scope>
    <source>
        <strain evidence="8">IBT 19713</strain>
    </source>
</reference>
<name>A0A9W9NKN7_9EURO</name>
<feature type="transmembrane region" description="Helical" evidence="6">
    <location>
        <begin position="114"/>
        <end position="137"/>
    </location>
</feature>
<accession>A0A9W9NKN7</accession>
<evidence type="ECO:0000259" key="7">
    <source>
        <dbReference type="Pfam" id="PF20684"/>
    </source>
</evidence>
<comment type="caution">
    <text evidence="8">The sequence shown here is derived from an EMBL/GenBank/DDBJ whole genome shotgun (WGS) entry which is preliminary data.</text>
</comment>
<feature type="transmembrane region" description="Helical" evidence="6">
    <location>
        <begin position="64"/>
        <end position="81"/>
    </location>
</feature>
<dbReference type="PANTHER" id="PTHR33048:SF47">
    <property type="entry name" value="INTEGRAL MEMBRANE PROTEIN-RELATED"/>
    <property type="match status" value="1"/>
</dbReference>
<proteinExistence type="inferred from homology"/>
<feature type="transmembrane region" description="Helical" evidence="6">
    <location>
        <begin position="32"/>
        <end position="52"/>
    </location>
</feature>
<evidence type="ECO:0000256" key="4">
    <source>
        <dbReference type="ARBA" id="ARBA00023136"/>
    </source>
</evidence>
<dbReference type="InterPro" id="IPR049326">
    <property type="entry name" value="Rhodopsin_dom_fungi"/>
</dbReference>
<evidence type="ECO:0000313" key="9">
    <source>
        <dbReference type="Proteomes" id="UP001150941"/>
    </source>
</evidence>
<dbReference type="AlphaFoldDB" id="A0A9W9NKN7"/>
<gene>
    <name evidence="8" type="ORF">N7468_009607</name>
</gene>
<evidence type="ECO:0000256" key="3">
    <source>
        <dbReference type="ARBA" id="ARBA00022989"/>
    </source>
</evidence>
<protein>
    <recommendedName>
        <fullName evidence="7">Rhodopsin domain-containing protein</fullName>
    </recommendedName>
</protein>
<feature type="transmembrane region" description="Helical" evidence="6">
    <location>
        <begin position="149"/>
        <end position="171"/>
    </location>
</feature>
<sequence length="404" mass="45007">MPNSAHYIPAPGSAEYNKQFQQWDADERPQQYAAIIICSVAATVSVALRLYAQRRYGKGWGLDDLFIIVAWLIVLAELIASCQALESGAGLHQIRVQYEDQDPPHALSYIYTNYWIVAILWAPGVLFVKLSILVLYRRIFLVQQRWFKVALWANGAYALGLGIASTLLFIFQCHPIDYYWTRYVSFYGEPIPGGACLAHTVQYLGAPQILSTVSDLVILFLPVPIIWNLTIQTARKVALSAVFLLGAFTVGCGIARIAVIFRVTNETDVTWNNIDTVTFTVVEAAVGIVCACLPAAAPLYSAIMQKLGLMSPSSTGNHYYASNQRVSSPKRRLSRLPKFSGAKPRYDDPGMEFEDLIADQKFQAWSPRRTDDIESASSLQRPDNAITVENKIDVTSYAAENSYR</sequence>
<evidence type="ECO:0000256" key="1">
    <source>
        <dbReference type="ARBA" id="ARBA00004141"/>
    </source>
</evidence>
<keyword evidence="3 6" id="KW-1133">Transmembrane helix</keyword>
<dbReference type="PANTHER" id="PTHR33048">
    <property type="entry name" value="PTH11-LIKE INTEGRAL MEMBRANE PROTEIN (AFU_ORTHOLOGUE AFUA_5G11245)"/>
    <property type="match status" value="1"/>
</dbReference>
<organism evidence="8 9">
    <name type="scientific">Penicillium chermesinum</name>
    <dbReference type="NCBI Taxonomy" id="63820"/>
    <lineage>
        <taxon>Eukaryota</taxon>
        <taxon>Fungi</taxon>
        <taxon>Dikarya</taxon>
        <taxon>Ascomycota</taxon>
        <taxon>Pezizomycotina</taxon>
        <taxon>Eurotiomycetes</taxon>
        <taxon>Eurotiomycetidae</taxon>
        <taxon>Eurotiales</taxon>
        <taxon>Aspergillaceae</taxon>
        <taxon>Penicillium</taxon>
    </lineage>
</organism>
<keyword evidence="2 6" id="KW-0812">Transmembrane</keyword>
<dbReference type="Pfam" id="PF20684">
    <property type="entry name" value="Fung_rhodopsin"/>
    <property type="match status" value="1"/>
</dbReference>
<reference evidence="8" key="2">
    <citation type="journal article" date="2023" name="IMA Fungus">
        <title>Comparative genomic study of the Penicillium genus elucidates a diverse pangenome and 15 lateral gene transfer events.</title>
        <authorList>
            <person name="Petersen C."/>
            <person name="Sorensen T."/>
            <person name="Nielsen M.R."/>
            <person name="Sondergaard T.E."/>
            <person name="Sorensen J.L."/>
            <person name="Fitzpatrick D.A."/>
            <person name="Frisvad J.C."/>
            <person name="Nielsen K.L."/>
        </authorList>
    </citation>
    <scope>NUCLEOTIDE SEQUENCE</scope>
    <source>
        <strain evidence="8">IBT 19713</strain>
    </source>
</reference>
<dbReference type="GeneID" id="83206206"/>